<dbReference type="Proteomes" id="UP000091820">
    <property type="component" value="Unassembled WGS sequence"/>
</dbReference>
<protein>
    <submittedName>
        <fullName evidence="1">Uncharacterized protein</fullName>
    </submittedName>
</protein>
<accession>A0A1A9W896</accession>
<dbReference type="AlphaFoldDB" id="A0A1A9W896"/>
<name>A0A1A9W896_9MUSC</name>
<keyword evidence="2" id="KW-1185">Reference proteome</keyword>
<proteinExistence type="predicted"/>
<reference evidence="2" key="1">
    <citation type="submission" date="2014-03" db="EMBL/GenBank/DDBJ databases">
        <authorList>
            <person name="Aksoy S."/>
            <person name="Warren W."/>
            <person name="Wilson R.K."/>
        </authorList>
    </citation>
    <scope>NUCLEOTIDE SEQUENCE [LARGE SCALE GENOMIC DNA]</scope>
    <source>
        <strain evidence="2">IAEA</strain>
    </source>
</reference>
<sequence length="103" mass="12092">MTLSNAIMQCFADIDQEKRILLELIFGNFCKLSTVLMCLDHSHQDSHYHDHKHFPLGLRKDEFLLDFRKPNSSKSQFGIPLDVELDQSCHNLELLQCYKIKQK</sequence>
<reference evidence="1" key="2">
    <citation type="submission" date="2020-05" db="UniProtKB">
        <authorList>
            <consortium name="EnsemblMetazoa"/>
        </authorList>
    </citation>
    <scope>IDENTIFICATION</scope>
    <source>
        <strain evidence="1">IAEA</strain>
    </source>
</reference>
<dbReference type="VEuPathDB" id="VectorBase:GBRI009820"/>
<organism evidence="1 2">
    <name type="scientific">Glossina brevipalpis</name>
    <dbReference type="NCBI Taxonomy" id="37001"/>
    <lineage>
        <taxon>Eukaryota</taxon>
        <taxon>Metazoa</taxon>
        <taxon>Ecdysozoa</taxon>
        <taxon>Arthropoda</taxon>
        <taxon>Hexapoda</taxon>
        <taxon>Insecta</taxon>
        <taxon>Pterygota</taxon>
        <taxon>Neoptera</taxon>
        <taxon>Endopterygota</taxon>
        <taxon>Diptera</taxon>
        <taxon>Brachycera</taxon>
        <taxon>Muscomorpha</taxon>
        <taxon>Hippoboscoidea</taxon>
        <taxon>Glossinidae</taxon>
        <taxon>Glossina</taxon>
    </lineage>
</organism>
<evidence type="ECO:0000313" key="2">
    <source>
        <dbReference type="Proteomes" id="UP000091820"/>
    </source>
</evidence>
<dbReference type="EnsemblMetazoa" id="GBRI009820-RA">
    <property type="protein sequence ID" value="GBRI009820-PA"/>
    <property type="gene ID" value="GBRI009820"/>
</dbReference>
<evidence type="ECO:0000313" key="1">
    <source>
        <dbReference type="EnsemblMetazoa" id="GBRI009820-PA"/>
    </source>
</evidence>